<keyword evidence="1" id="KW-0804">Transcription</keyword>
<dbReference type="SUPFAM" id="SSF110391">
    <property type="entry name" value="GlpP-like"/>
    <property type="match status" value="1"/>
</dbReference>
<sequence length="192" mass="22163">MSFFGQKVLPAIRKIEDVEKMMSSNYEYIVILDLHVSRLKPIFQMAQANHKKLIIHMDLVHGLKSDEYSTEYICQEYKPFGLISTKGSVILKARQRGVKSIQRLFLLDTSSIEKSFALIERTQPDYIEVLPGIMPKIIKDIRNRTKREVFAGGLIDTIEEVEQAYEAGAITITTSNKELWKYYHPGKKHTEI</sequence>
<dbReference type="GO" id="GO:0003723">
    <property type="term" value="F:RNA binding"/>
    <property type="evidence" value="ECO:0007669"/>
    <property type="project" value="UniProtKB-KW"/>
</dbReference>
<dbReference type="Pfam" id="PF04309">
    <property type="entry name" value="G3P_antiterm"/>
    <property type="match status" value="1"/>
</dbReference>
<evidence type="ECO:0000256" key="1">
    <source>
        <dbReference type="PIRNR" id="PIRNR016897"/>
    </source>
</evidence>
<dbReference type="InterPro" id="IPR006699">
    <property type="entry name" value="GlpP"/>
</dbReference>
<keyword evidence="1" id="KW-0319">Glycerol metabolism</keyword>
<dbReference type="PIRSF" id="PIRSF016897">
    <property type="entry name" value="GlpP"/>
    <property type="match status" value="1"/>
</dbReference>
<dbReference type="GO" id="GO:0001072">
    <property type="term" value="F:transcription antitermination factor activity, RNA binding"/>
    <property type="evidence" value="ECO:0007669"/>
    <property type="project" value="TreeGrafter"/>
</dbReference>
<dbReference type="Proteomes" id="UP000018877">
    <property type="component" value="Unassembled WGS sequence"/>
</dbReference>
<dbReference type="PANTHER" id="PTHR35787:SF1">
    <property type="entry name" value="GLYCEROL UPTAKE OPERON ANTITERMINATOR REGULATORY PROTEIN"/>
    <property type="match status" value="1"/>
</dbReference>
<keyword evidence="1" id="KW-0805">Transcription regulation</keyword>
<keyword evidence="3" id="KW-1185">Reference proteome</keyword>
<dbReference type="RefSeq" id="WP_024029904.1">
    <property type="nucleotide sequence ID" value="NZ_ALAN01000102.1"/>
</dbReference>
<evidence type="ECO:0000313" key="2">
    <source>
        <dbReference type="EMBL" id="ETI67239.1"/>
    </source>
</evidence>
<dbReference type="InterPro" id="IPR013785">
    <property type="entry name" value="Aldolase_TIM"/>
</dbReference>
<keyword evidence="1" id="KW-0694">RNA-binding</keyword>
<evidence type="ECO:0000313" key="3">
    <source>
        <dbReference type="Proteomes" id="UP000018877"/>
    </source>
</evidence>
<dbReference type="PANTHER" id="PTHR35787">
    <property type="entry name" value="GLYCEROL UPTAKE OPERON ANTITERMINATOR REGULATORY PROTEIN"/>
    <property type="match status" value="1"/>
</dbReference>
<reference evidence="2 3" key="1">
    <citation type="journal article" date="2014" name="Environ. Microbiol.">
        <title>The nitrate-ammonifying and nosZ-carrying bacterium Bacillus vireti is a potent source and sink for nitric and nitrous oxide under high nitrate conditions.</title>
        <authorList>
            <person name="Mania D."/>
            <person name="Heylen K."/>
            <person name="van Spanning R.J."/>
            <person name="Frostegard A."/>
        </authorList>
    </citation>
    <scope>NUCLEOTIDE SEQUENCE [LARGE SCALE GENOMIC DNA]</scope>
    <source>
        <strain evidence="2 3">LMG 21834</strain>
    </source>
</reference>
<comment type="function">
    <text evidence="1">Regulates expression of the glpD operon. In the presence of glycerol 3-phosphate (G3P) causes antitermination of transcription of glpD at the inverted repeat of the leader region to enhance its transcription. Binds and stabilizes glpD leader mRNA.</text>
</comment>
<dbReference type="GO" id="GO:0006071">
    <property type="term" value="P:glycerol metabolic process"/>
    <property type="evidence" value="ECO:0007669"/>
    <property type="project" value="UniProtKB-UniRule"/>
</dbReference>
<dbReference type="GO" id="GO:0045893">
    <property type="term" value="P:positive regulation of DNA-templated transcription"/>
    <property type="evidence" value="ECO:0007669"/>
    <property type="project" value="TreeGrafter"/>
</dbReference>
<proteinExistence type="predicted"/>
<dbReference type="EMBL" id="ALAN01000102">
    <property type="protein sequence ID" value="ETI67239.1"/>
    <property type="molecule type" value="Genomic_DNA"/>
</dbReference>
<organism evidence="2 3">
    <name type="scientific">Neobacillus vireti LMG 21834</name>
    <dbReference type="NCBI Taxonomy" id="1131730"/>
    <lineage>
        <taxon>Bacteria</taxon>
        <taxon>Bacillati</taxon>
        <taxon>Bacillota</taxon>
        <taxon>Bacilli</taxon>
        <taxon>Bacillales</taxon>
        <taxon>Bacillaceae</taxon>
        <taxon>Neobacillus</taxon>
    </lineage>
</organism>
<comment type="caution">
    <text evidence="2">The sequence shown here is derived from an EMBL/GenBank/DDBJ whole genome shotgun (WGS) entry which is preliminary data.</text>
</comment>
<accession>A0AB94IJL0</accession>
<name>A0AB94IJL0_9BACI</name>
<dbReference type="Gene3D" id="3.20.20.70">
    <property type="entry name" value="Aldolase class I"/>
    <property type="match status" value="1"/>
</dbReference>
<dbReference type="AlphaFoldDB" id="A0AB94IJL0"/>
<protein>
    <recommendedName>
        <fullName evidence="1">Glycerol uptake operon antiterminator regulatory protein</fullName>
    </recommendedName>
</protein>
<gene>
    <name evidence="2" type="ORF">BAVI_18672</name>
</gene>